<comment type="caution">
    <text evidence="1">The sequence shown here is derived from an EMBL/GenBank/DDBJ whole genome shotgun (WGS) entry which is preliminary data.</text>
</comment>
<gene>
    <name evidence="1" type="ORF">RRG08_054693</name>
</gene>
<dbReference type="AlphaFoldDB" id="A0AAE1B167"/>
<evidence type="ECO:0000313" key="2">
    <source>
        <dbReference type="Proteomes" id="UP001283361"/>
    </source>
</evidence>
<evidence type="ECO:0000313" key="1">
    <source>
        <dbReference type="EMBL" id="KAK3797673.1"/>
    </source>
</evidence>
<organism evidence="1 2">
    <name type="scientific">Elysia crispata</name>
    <name type="common">lettuce slug</name>
    <dbReference type="NCBI Taxonomy" id="231223"/>
    <lineage>
        <taxon>Eukaryota</taxon>
        <taxon>Metazoa</taxon>
        <taxon>Spiralia</taxon>
        <taxon>Lophotrochozoa</taxon>
        <taxon>Mollusca</taxon>
        <taxon>Gastropoda</taxon>
        <taxon>Heterobranchia</taxon>
        <taxon>Euthyneura</taxon>
        <taxon>Panpulmonata</taxon>
        <taxon>Sacoglossa</taxon>
        <taxon>Placobranchoidea</taxon>
        <taxon>Plakobranchidae</taxon>
        <taxon>Elysia</taxon>
    </lineage>
</organism>
<dbReference type="Proteomes" id="UP001283361">
    <property type="component" value="Unassembled WGS sequence"/>
</dbReference>
<reference evidence="1" key="1">
    <citation type="journal article" date="2023" name="G3 (Bethesda)">
        <title>A reference genome for the long-term kleptoplast-retaining sea slug Elysia crispata morphotype clarki.</title>
        <authorList>
            <person name="Eastman K.E."/>
            <person name="Pendleton A.L."/>
            <person name="Shaikh M.A."/>
            <person name="Suttiyut T."/>
            <person name="Ogas R."/>
            <person name="Tomko P."/>
            <person name="Gavelis G."/>
            <person name="Widhalm J.R."/>
            <person name="Wisecaver J.H."/>
        </authorList>
    </citation>
    <scope>NUCLEOTIDE SEQUENCE</scope>
    <source>
        <strain evidence="1">ECLA1</strain>
    </source>
</reference>
<protein>
    <submittedName>
        <fullName evidence="1">Uncharacterized protein</fullName>
    </submittedName>
</protein>
<proteinExistence type="predicted"/>
<accession>A0AAE1B167</accession>
<dbReference type="EMBL" id="JAWDGP010000750">
    <property type="protein sequence ID" value="KAK3797673.1"/>
    <property type="molecule type" value="Genomic_DNA"/>
</dbReference>
<keyword evidence="2" id="KW-1185">Reference proteome</keyword>
<sequence length="152" mass="17581">MRIDGWYMLVKSKTALKRVEIRLGEGHHLTGINVKRFHYHQKRSPPFFNLHQVKHSKSMDGTYEIFIFHHQCDRHFTIHETGKSSVGDNLIMKQTPCGFHLSGCPPPPLSLPHHSHHLLKVMAQAVTAGQIPWVEFGTLGYDKNHYRLRRNG</sequence>
<name>A0AAE1B167_9GAST</name>